<evidence type="ECO:0000313" key="8">
    <source>
        <dbReference type="EMBL" id="SHG29755.1"/>
    </source>
</evidence>
<dbReference type="STRING" id="1206085.SAMN05443575_1951"/>
<dbReference type="Pfam" id="PF13440">
    <property type="entry name" value="Polysacc_synt_3"/>
    <property type="match status" value="1"/>
</dbReference>
<evidence type="ECO:0000256" key="3">
    <source>
        <dbReference type="ARBA" id="ARBA00022475"/>
    </source>
</evidence>
<evidence type="ECO:0000256" key="4">
    <source>
        <dbReference type="ARBA" id="ARBA00022692"/>
    </source>
</evidence>
<dbReference type="EMBL" id="FQVU01000002">
    <property type="protein sequence ID" value="SHG29755.1"/>
    <property type="molecule type" value="Genomic_DNA"/>
</dbReference>
<keyword evidence="5 7" id="KW-1133">Transmembrane helix</keyword>
<evidence type="ECO:0000256" key="6">
    <source>
        <dbReference type="ARBA" id="ARBA00023136"/>
    </source>
</evidence>
<feature type="transmembrane region" description="Helical" evidence="7">
    <location>
        <begin position="103"/>
        <end position="124"/>
    </location>
</feature>
<dbReference type="RefSeq" id="WP_073389115.1">
    <property type="nucleotide sequence ID" value="NZ_FQVU01000002.1"/>
</dbReference>
<feature type="transmembrane region" description="Helical" evidence="7">
    <location>
        <begin position="370"/>
        <end position="390"/>
    </location>
</feature>
<evidence type="ECO:0000313" key="9">
    <source>
        <dbReference type="Proteomes" id="UP000186132"/>
    </source>
</evidence>
<comment type="subcellular location">
    <subcellularLocation>
        <location evidence="1">Cell membrane</location>
        <topology evidence="1">Multi-pass membrane protein</topology>
    </subcellularLocation>
</comment>
<sequence>MTAQVPEDTPPIGSWARVGRRASAVIGFGTVRGTALANAATSVVAAGTSIGLARVLGAEGRGVYAAATTYFGIALVFFELGLGSAVVYYAARDPDRRAAQVRTCGLLLVPLSVAASLLAVVLGATAFDEHSARTAFFIVPACIVVSFAGTGATFALQATALTGWNLTRLLQPVLFLVVVAVLWSASALTIATTMWALAVSLLGQTLFARRWFARWGHGGRWDRNVARDLLRYGLLNVTSTAPNNINGRFDQLVLAVVGSAAALGQYAVAVTLSLLAGPLAVAFGNVAFPRLAAGSDPLHTIRRSVRGATVLALGIEIVIVVVAPWIVPALFGPQFGDVVHLLLILAPGAVAFTVNQVLGDLLRGLGRPGLVSRCEWTGVVGTVAGLALFAPTYGAVAAAWTSTAVYVAVHVLLRLALRRALRERDAGLPSPVNGARFAS</sequence>
<dbReference type="PANTHER" id="PTHR30250:SF10">
    <property type="entry name" value="LIPOPOLYSACCHARIDE BIOSYNTHESIS PROTEIN WZXC"/>
    <property type="match status" value="1"/>
</dbReference>
<name>A0A1M5IND8_9ACTN</name>
<feature type="transmembrane region" description="Helical" evidence="7">
    <location>
        <begin position="173"/>
        <end position="197"/>
    </location>
</feature>
<proteinExistence type="inferred from homology"/>
<accession>A0A1M5IND8</accession>
<reference evidence="8 9" key="1">
    <citation type="submission" date="2016-11" db="EMBL/GenBank/DDBJ databases">
        <authorList>
            <person name="Jaros S."/>
            <person name="Januszkiewicz K."/>
            <person name="Wedrychowicz H."/>
        </authorList>
    </citation>
    <scope>NUCLEOTIDE SEQUENCE [LARGE SCALE GENOMIC DNA]</scope>
    <source>
        <strain evidence="8 9">DSM 45627</strain>
    </source>
</reference>
<feature type="transmembrane region" description="Helical" evidence="7">
    <location>
        <begin position="396"/>
        <end position="417"/>
    </location>
</feature>
<organism evidence="8 9">
    <name type="scientific">Jatrophihabitans endophyticus</name>
    <dbReference type="NCBI Taxonomy" id="1206085"/>
    <lineage>
        <taxon>Bacteria</taxon>
        <taxon>Bacillati</taxon>
        <taxon>Actinomycetota</taxon>
        <taxon>Actinomycetes</taxon>
        <taxon>Jatrophihabitantales</taxon>
        <taxon>Jatrophihabitantaceae</taxon>
        <taxon>Jatrophihabitans</taxon>
    </lineage>
</organism>
<gene>
    <name evidence="8" type="ORF">SAMN05443575_1951</name>
</gene>
<feature type="transmembrane region" description="Helical" evidence="7">
    <location>
        <begin position="339"/>
        <end position="358"/>
    </location>
</feature>
<protein>
    <submittedName>
        <fullName evidence="8">Membrane protein involved in the export of O-antigen and teichoic acid</fullName>
    </submittedName>
</protein>
<evidence type="ECO:0000256" key="7">
    <source>
        <dbReference type="SAM" id="Phobius"/>
    </source>
</evidence>
<dbReference type="PANTHER" id="PTHR30250">
    <property type="entry name" value="PST FAMILY PREDICTED COLANIC ACID TRANSPORTER"/>
    <property type="match status" value="1"/>
</dbReference>
<dbReference type="OrthoDB" id="3218451at2"/>
<feature type="transmembrane region" description="Helical" evidence="7">
    <location>
        <begin position="308"/>
        <end position="327"/>
    </location>
</feature>
<dbReference type="InterPro" id="IPR050833">
    <property type="entry name" value="Poly_Biosynth_Transport"/>
</dbReference>
<evidence type="ECO:0000256" key="1">
    <source>
        <dbReference type="ARBA" id="ARBA00004651"/>
    </source>
</evidence>
<dbReference type="AlphaFoldDB" id="A0A1M5IND8"/>
<comment type="similarity">
    <text evidence="2">Belongs to the polysaccharide synthase family.</text>
</comment>
<keyword evidence="6 7" id="KW-0472">Membrane</keyword>
<feature type="transmembrane region" description="Helical" evidence="7">
    <location>
        <begin position="70"/>
        <end position="91"/>
    </location>
</feature>
<keyword evidence="9" id="KW-1185">Reference proteome</keyword>
<keyword evidence="4 7" id="KW-0812">Transmembrane</keyword>
<keyword evidence="3" id="KW-1003">Cell membrane</keyword>
<dbReference type="GO" id="GO:0005886">
    <property type="term" value="C:plasma membrane"/>
    <property type="evidence" value="ECO:0007669"/>
    <property type="project" value="UniProtKB-SubCell"/>
</dbReference>
<feature type="transmembrane region" description="Helical" evidence="7">
    <location>
        <begin position="136"/>
        <end position="161"/>
    </location>
</feature>
<dbReference type="Proteomes" id="UP000186132">
    <property type="component" value="Unassembled WGS sequence"/>
</dbReference>
<evidence type="ECO:0000256" key="5">
    <source>
        <dbReference type="ARBA" id="ARBA00022989"/>
    </source>
</evidence>
<feature type="transmembrane region" description="Helical" evidence="7">
    <location>
        <begin position="266"/>
        <end position="288"/>
    </location>
</feature>
<evidence type="ECO:0000256" key="2">
    <source>
        <dbReference type="ARBA" id="ARBA00007430"/>
    </source>
</evidence>